<name>A0A1I4FND5_9ACTN</name>
<evidence type="ECO:0000313" key="2">
    <source>
        <dbReference type="Proteomes" id="UP000199111"/>
    </source>
</evidence>
<dbReference type="EMBL" id="FOQY01000068">
    <property type="protein sequence ID" value="SFL19428.1"/>
    <property type="molecule type" value="Genomic_DNA"/>
</dbReference>
<dbReference type="AlphaFoldDB" id="A0A1I4FND5"/>
<dbReference type="Proteomes" id="UP000199111">
    <property type="component" value="Unassembled WGS sequence"/>
</dbReference>
<keyword evidence="2" id="KW-1185">Reference proteome</keyword>
<proteinExistence type="predicted"/>
<gene>
    <name evidence="1" type="ORF">SAMN05216275_16811</name>
</gene>
<reference evidence="2" key="1">
    <citation type="submission" date="2016-10" db="EMBL/GenBank/DDBJ databases">
        <authorList>
            <person name="Varghese N."/>
            <person name="Submissions S."/>
        </authorList>
    </citation>
    <scope>NUCLEOTIDE SEQUENCE [LARGE SCALE GENOMIC DNA]</scope>
    <source>
        <strain evidence="2">CGMCC 4.2126</strain>
    </source>
</reference>
<protein>
    <submittedName>
        <fullName evidence="1">Ca-activated chloride channel family protein</fullName>
    </submittedName>
</protein>
<accession>A0A1I4FND5</accession>
<organism evidence="1 2">
    <name type="scientific">Streptosporangium canum</name>
    <dbReference type="NCBI Taxonomy" id="324952"/>
    <lineage>
        <taxon>Bacteria</taxon>
        <taxon>Bacillati</taxon>
        <taxon>Actinomycetota</taxon>
        <taxon>Actinomycetes</taxon>
        <taxon>Streptosporangiales</taxon>
        <taxon>Streptosporangiaceae</taxon>
        <taxon>Streptosporangium</taxon>
    </lineage>
</organism>
<evidence type="ECO:0000313" key="1">
    <source>
        <dbReference type="EMBL" id="SFL19428.1"/>
    </source>
</evidence>
<sequence length="90" mass="9286">MVTDGGTGSALFAEDPDTAAQLIAGEVDNLLAKVAQAASVTIRTHRPVHTVHVFGRLPFVQLADGSTMIELGRGERFNVVGSPSPCGAAN</sequence>